<evidence type="ECO:0000256" key="1">
    <source>
        <dbReference type="SAM" id="Phobius"/>
    </source>
</evidence>
<evidence type="ECO:0000313" key="2">
    <source>
        <dbReference type="EMBL" id="KKN85340.1"/>
    </source>
</evidence>
<organism evidence="2">
    <name type="scientific">marine sediment metagenome</name>
    <dbReference type="NCBI Taxonomy" id="412755"/>
    <lineage>
        <taxon>unclassified sequences</taxon>
        <taxon>metagenomes</taxon>
        <taxon>ecological metagenomes</taxon>
    </lineage>
</organism>
<accession>A0A0F9TWF7</accession>
<protein>
    <recommendedName>
        <fullName evidence="3">Sulphur transport domain-containing protein</fullName>
    </recommendedName>
</protein>
<evidence type="ECO:0008006" key="3">
    <source>
        <dbReference type="Google" id="ProtNLM"/>
    </source>
</evidence>
<keyword evidence="1" id="KW-0812">Transmembrane</keyword>
<dbReference type="EMBL" id="LAZR01000160">
    <property type="protein sequence ID" value="KKN85340.1"/>
    <property type="molecule type" value="Genomic_DNA"/>
</dbReference>
<sequence length="143" mass="14857">MRNMIAALAGALFGTGLYLSGMTDTQKVQGFLDFFGSWDPTLAFVMGGAILPMAVAWAMTRTRRPVTGGDFPARPDARLDRKLIIGAVLFGAGWGLVGLCPGPALASLGFGGLGGIIFLIAMLAGMMIAPKARLILDTPRTAG</sequence>
<keyword evidence="1" id="KW-1133">Transmembrane helix</keyword>
<dbReference type="AlphaFoldDB" id="A0A0F9TWF7"/>
<proteinExistence type="predicted"/>
<comment type="caution">
    <text evidence="2">The sequence shown here is derived from an EMBL/GenBank/DDBJ whole genome shotgun (WGS) entry which is preliminary data.</text>
</comment>
<name>A0A0F9TWF7_9ZZZZ</name>
<feature type="transmembrane region" description="Helical" evidence="1">
    <location>
        <begin position="83"/>
        <end position="104"/>
    </location>
</feature>
<keyword evidence="1" id="KW-0472">Membrane</keyword>
<feature type="transmembrane region" description="Helical" evidence="1">
    <location>
        <begin position="110"/>
        <end position="130"/>
    </location>
</feature>
<feature type="transmembrane region" description="Helical" evidence="1">
    <location>
        <begin position="41"/>
        <end position="62"/>
    </location>
</feature>
<dbReference type="Pfam" id="PF20398">
    <property type="entry name" value="DUF6691"/>
    <property type="match status" value="1"/>
</dbReference>
<dbReference type="InterPro" id="IPR046513">
    <property type="entry name" value="DUF6691"/>
</dbReference>
<gene>
    <name evidence="2" type="ORF">LCGC14_0279980</name>
</gene>
<reference evidence="2" key="1">
    <citation type="journal article" date="2015" name="Nature">
        <title>Complex archaea that bridge the gap between prokaryotes and eukaryotes.</title>
        <authorList>
            <person name="Spang A."/>
            <person name="Saw J.H."/>
            <person name="Jorgensen S.L."/>
            <person name="Zaremba-Niedzwiedzka K."/>
            <person name="Martijn J."/>
            <person name="Lind A.E."/>
            <person name="van Eijk R."/>
            <person name="Schleper C."/>
            <person name="Guy L."/>
            <person name="Ettema T.J."/>
        </authorList>
    </citation>
    <scope>NUCLEOTIDE SEQUENCE</scope>
</reference>